<dbReference type="SUPFAM" id="SSF103190">
    <property type="entry name" value="Sensory domain-like"/>
    <property type="match status" value="1"/>
</dbReference>
<evidence type="ECO:0000313" key="18">
    <source>
        <dbReference type="Proteomes" id="UP000290921"/>
    </source>
</evidence>
<gene>
    <name evidence="17" type="ORF">DP130_04940</name>
</gene>
<sequence>MKEKLRKKITLRIKVTLYVFIILVMVISIIGYLSFKEMRELIEKERSKEALRLAQTLAMTDEIKRNLNKKDSLALQYYVERVRLKTNVTFIVVIDMEGIRYSHPIEENIGKMIKGGDHIEVISSGESYVSESVGTLGLSIRGFAPVYKDGEQIGAVSVGILKGNVNLEVYNKLSKFIPFILVGLITGILGAYLLAHSIKNSIYGLEPKEIALLLSLKEAILESVEDGIIAVDKSGNILNYNKSAENLLGISKKDLGKSVLNYMPDESILEVLNTKKPLINVENKINVGTTLMCNYNILEDRDKNFMGLVITFEDLTSIKELAEELTGVKKILWSLRAQNHEFMNKLHTISGLIQIEEYDMVVDYICELAYKRGGISYLINENIKIIPLQGLLLAKYNKCEEEKISFIIKESTFLERLPNKMNSEEICSVVGNLVDNSMDAVEVDGTGKIEVEIRNNDKELFLMVKDNGGGIPKEIEEKIFLKEKSTKLGNRGLGMYIVKNIIEDKFGEIQFTSNKSGTTWFINIPMKGNNMYDKGNDN</sequence>
<dbReference type="Gene3D" id="3.30.450.20">
    <property type="entry name" value="PAS domain"/>
    <property type="match status" value="2"/>
</dbReference>
<dbReference type="InterPro" id="IPR033463">
    <property type="entry name" value="sCache_3"/>
</dbReference>
<dbReference type="SUPFAM" id="SSF55874">
    <property type="entry name" value="ATPase domain of HSP90 chaperone/DNA topoisomerase II/histidine kinase"/>
    <property type="match status" value="1"/>
</dbReference>
<dbReference type="Pfam" id="PF02518">
    <property type="entry name" value="HATPase_c"/>
    <property type="match status" value="1"/>
</dbReference>
<evidence type="ECO:0000256" key="3">
    <source>
        <dbReference type="ARBA" id="ARBA00012438"/>
    </source>
</evidence>
<dbReference type="NCBIfam" id="TIGR00229">
    <property type="entry name" value="sensory_box"/>
    <property type="match status" value="1"/>
</dbReference>
<evidence type="ECO:0000256" key="12">
    <source>
        <dbReference type="ARBA" id="ARBA00023012"/>
    </source>
</evidence>
<dbReference type="PANTHER" id="PTHR43304:SF1">
    <property type="entry name" value="PAC DOMAIN-CONTAINING PROTEIN"/>
    <property type="match status" value="1"/>
</dbReference>
<evidence type="ECO:0000259" key="16">
    <source>
        <dbReference type="PROSITE" id="PS50112"/>
    </source>
</evidence>
<dbReference type="PROSITE" id="PS50112">
    <property type="entry name" value="PAS"/>
    <property type="match status" value="1"/>
</dbReference>
<dbReference type="InterPro" id="IPR000014">
    <property type="entry name" value="PAS"/>
</dbReference>
<keyword evidence="11 14" id="KW-1133">Transmembrane helix</keyword>
<dbReference type="PROSITE" id="PS50109">
    <property type="entry name" value="HIS_KIN"/>
    <property type="match status" value="1"/>
</dbReference>
<dbReference type="Pfam" id="PF17203">
    <property type="entry name" value="sCache_3_2"/>
    <property type="match status" value="1"/>
</dbReference>
<dbReference type="SMART" id="SM00387">
    <property type="entry name" value="HATPase_c"/>
    <property type="match status" value="1"/>
</dbReference>
<feature type="domain" description="Histidine kinase" evidence="15">
    <location>
        <begin position="337"/>
        <end position="528"/>
    </location>
</feature>
<dbReference type="Gene3D" id="1.10.287.130">
    <property type="match status" value="1"/>
</dbReference>
<dbReference type="PRINTS" id="PR00344">
    <property type="entry name" value="BCTRLSENSOR"/>
</dbReference>
<dbReference type="EC" id="2.7.13.3" evidence="3"/>
<dbReference type="RefSeq" id="WP_129030106.1">
    <property type="nucleotide sequence ID" value="NZ_QMAP01000004.1"/>
</dbReference>
<dbReference type="SMART" id="SM00091">
    <property type="entry name" value="PAS"/>
    <property type="match status" value="1"/>
</dbReference>
<comment type="subcellular location">
    <subcellularLocation>
        <location evidence="2">Cell membrane</location>
        <topology evidence="2">Multi-pass membrane protein</topology>
    </subcellularLocation>
</comment>
<evidence type="ECO:0000256" key="7">
    <source>
        <dbReference type="ARBA" id="ARBA00022692"/>
    </source>
</evidence>
<keyword evidence="13 14" id="KW-0472">Membrane</keyword>
<dbReference type="Proteomes" id="UP000290921">
    <property type="component" value="Unassembled WGS sequence"/>
</dbReference>
<keyword evidence="9 17" id="KW-0418">Kinase</keyword>
<dbReference type="EMBL" id="QMAP01000004">
    <property type="protein sequence ID" value="RXI49403.1"/>
    <property type="molecule type" value="Genomic_DNA"/>
</dbReference>
<keyword evidence="4" id="KW-1003">Cell membrane</keyword>
<dbReference type="InterPro" id="IPR005467">
    <property type="entry name" value="His_kinase_dom"/>
</dbReference>
<dbReference type="GO" id="GO:0005886">
    <property type="term" value="C:plasma membrane"/>
    <property type="evidence" value="ECO:0007669"/>
    <property type="project" value="UniProtKB-SubCell"/>
</dbReference>
<evidence type="ECO:0000259" key="15">
    <source>
        <dbReference type="PROSITE" id="PS50109"/>
    </source>
</evidence>
<dbReference type="InterPro" id="IPR029151">
    <property type="entry name" value="Sensor-like_sf"/>
</dbReference>
<dbReference type="Gene3D" id="3.30.565.10">
    <property type="entry name" value="Histidine kinase-like ATPase, C-terminal domain"/>
    <property type="match status" value="1"/>
</dbReference>
<dbReference type="PANTHER" id="PTHR43304">
    <property type="entry name" value="PHYTOCHROME-LIKE PROTEIN CPH1"/>
    <property type="match status" value="1"/>
</dbReference>
<dbReference type="AlphaFoldDB" id="A0A4Q0VEH0"/>
<keyword evidence="8" id="KW-0547">Nucleotide-binding</keyword>
<dbReference type="Pfam" id="PF14689">
    <property type="entry name" value="SPOB_a"/>
    <property type="match status" value="1"/>
</dbReference>
<reference evidence="17 18" key="1">
    <citation type="submission" date="2018-06" db="EMBL/GenBank/DDBJ databases">
        <title>Genome conservation of Clostridium tetani.</title>
        <authorList>
            <person name="Bruggemann H."/>
            <person name="Popoff M.R."/>
        </authorList>
    </citation>
    <scope>NUCLEOTIDE SEQUENCE [LARGE SCALE GENOMIC DNA]</scope>
    <source>
        <strain evidence="17 18">2017.061</strain>
    </source>
</reference>
<evidence type="ECO:0000256" key="5">
    <source>
        <dbReference type="ARBA" id="ARBA00022553"/>
    </source>
</evidence>
<dbReference type="CDD" id="cd00130">
    <property type="entry name" value="PAS"/>
    <property type="match status" value="1"/>
</dbReference>
<dbReference type="InterPro" id="IPR035965">
    <property type="entry name" value="PAS-like_dom_sf"/>
</dbReference>
<evidence type="ECO:0000256" key="14">
    <source>
        <dbReference type="SAM" id="Phobius"/>
    </source>
</evidence>
<dbReference type="GO" id="GO:0005524">
    <property type="term" value="F:ATP binding"/>
    <property type="evidence" value="ECO:0007669"/>
    <property type="project" value="UniProtKB-KW"/>
</dbReference>
<evidence type="ECO:0000256" key="1">
    <source>
        <dbReference type="ARBA" id="ARBA00000085"/>
    </source>
</evidence>
<dbReference type="GO" id="GO:0006355">
    <property type="term" value="P:regulation of DNA-templated transcription"/>
    <property type="evidence" value="ECO:0007669"/>
    <property type="project" value="InterPro"/>
</dbReference>
<evidence type="ECO:0000313" key="17">
    <source>
        <dbReference type="EMBL" id="RXI49403.1"/>
    </source>
</evidence>
<feature type="transmembrane region" description="Helical" evidence="14">
    <location>
        <begin position="176"/>
        <end position="195"/>
    </location>
</feature>
<dbReference type="Pfam" id="PF00989">
    <property type="entry name" value="PAS"/>
    <property type="match status" value="1"/>
</dbReference>
<accession>A0A4Q0VEH0</accession>
<feature type="domain" description="PAS" evidence="16">
    <location>
        <begin position="220"/>
        <end position="255"/>
    </location>
</feature>
<evidence type="ECO:0000256" key="6">
    <source>
        <dbReference type="ARBA" id="ARBA00022679"/>
    </source>
</evidence>
<keyword evidence="5" id="KW-0597">Phosphoprotein</keyword>
<evidence type="ECO:0000256" key="2">
    <source>
        <dbReference type="ARBA" id="ARBA00004651"/>
    </source>
</evidence>
<dbReference type="InterPro" id="IPR016120">
    <property type="entry name" value="Sig_transdc_His_kin_SpoOB"/>
</dbReference>
<evidence type="ECO:0000256" key="11">
    <source>
        <dbReference type="ARBA" id="ARBA00022989"/>
    </source>
</evidence>
<proteinExistence type="predicted"/>
<name>A0A4Q0VEH0_CLOTA</name>
<dbReference type="InterPro" id="IPR039506">
    <property type="entry name" value="SPOB_a"/>
</dbReference>
<dbReference type="SUPFAM" id="SSF55890">
    <property type="entry name" value="Sporulation response regulatory protein Spo0B"/>
    <property type="match status" value="1"/>
</dbReference>
<evidence type="ECO:0000256" key="8">
    <source>
        <dbReference type="ARBA" id="ARBA00022741"/>
    </source>
</evidence>
<evidence type="ECO:0000256" key="13">
    <source>
        <dbReference type="ARBA" id="ARBA00023136"/>
    </source>
</evidence>
<evidence type="ECO:0000256" key="9">
    <source>
        <dbReference type="ARBA" id="ARBA00022777"/>
    </source>
</evidence>
<keyword evidence="12" id="KW-0902">Two-component regulatory system</keyword>
<evidence type="ECO:0000256" key="4">
    <source>
        <dbReference type="ARBA" id="ARBA00022475"/>
    </source>
</evidence>
<dbReference type="InterPro" id="IPR052162">
    <property type="entry name" value="Sensor_kinase/Photoreceptor"/>
</dbReference>
<feature type="transmembrane region" description="Helical" evidence="14">
    <location>
        <begin position="15"/>
        <end position="35"/>
    </location>
</feature>
<protein>
    <recommendedName>
        <fullName evidence="3">histidine kinase</fullName>
        <ecNumber evidence="3">2.7.13.3</ecNumber>
    </recommendedName>
</protein>
<dbReference type="SUPFAM" id="SSF55785">
    <property type="entry name" value="PYP-like sensor domain (PAS domain)"/>
    <property type="match status" value="1"/>
</dbReference>
<dbReference type="GO" id="GO:0000155">
    <property type="term" value="F:phosphorelay sensor kinase activity"/>
    <property type="evidence" value="ECO:0007669"/>
    <property type="project" value="InterPro"/>
</dbReference>
<comment type="caution">
    <text evidence="17">The sequence shown here is derived from an EMBL/GenBank/DDBJ whole genome shotgun (WGS) entry which is preliminary data.</text>
</comment>
<evidence type="ECO:0000256" key="10">
    <source>
        <dbReference type="ARBA" id="ARBA00022840"/>
    </source>
</evidence>
<keyword evidence="7 14" id="KW-0812">Transmembrane</keyword>
<comment type="catalytic activity">
    <reaction evidence="1">
        <text>ATP + protein L-histidine = ADP + protein N-phospho-L-histidine.</text>
        <dbReference type="EC" id="2.7.13.3"/>
    </reaction>
</comment>
<dbReference type="InterPro" id="IPR004358">
    <property type="entry name" value="Sig_transdc_His_kin-like_C"/>
</dbReference>
<organism evidence="17 18">
    <name type="scientific">Clostridium tetani</name>
    <dbReference type="NCBI Taxonomy" id="1513"/>
    <lineage>
        <taxon>Bacteria</taxon>
        <taxon>Bacillati</taxon>
        <taxon>Bacillota</taxon>
        <taxon>Clostridia</taxon>
        <taxon>Eubacteriales</taxon>
        <taxon>Clostridiaceae</taxon>
        <taxon>Clostridium</taxon>
    </lineage>
</organism>
<keyword evidence="6" id="KW-0808">Transferase</keyword>
<dbReference type="InterPro" id="IPR003594">
    <property type="entry name" value="HATPase_dom"/>
</dbReference>
<dbReference type="InterPro" id="IPR036890">
    <property type="entry name" value="HATPase_C_sf"/>
</dbReference>
<dbReference type="InterPro" id="IPR013767">
    <property type="entry name" value="PAS_fold"/>
</dbReference>
<keyword evidence="10" id="KW-0067">ATP-binding</keyword>